<dbReference type="InterPro" id="IPR035959">
    <property type="entry name" value="RutC-like_sf"/>
</dbReference>
<dbReference type="GO" id="GO:0005829">
    <property type="term" value="C:cytosol"/>
    <property type="evidence" value="ECO:0007669"/>
    <property type="project" value="TreeGrafter"/>
</dbReference>
<organism evidence="2 3">
    <name type="scientific">Litorivicinus lipolyticus</name>
    <dbReference type="NCBI Taxonomy" id="418701"/>
    <lineage>
        <taxon>Bacteria</taxon>
        <taxon>Pseudomonadati</taxon>
        <taxon>Pseudomonadota</taxon>
        <taxon>Gammaproteobacteria</taxon>
        <taxon>Oceanospirillales</taxon>
        <taxon>Litorivicinaceae</taxon>
        <taxon>Litorivicinus</taxon>
    </lineage>
</organism>
<dbReference type="InterPro" id="IPR019897">
    <property type="entry name" value="RidA_CS"/>
</dbReference>
<dbReference type="PANTHER" id="PTHR11803">
    <property type="entry name" value="2-IMINOBUTANOATE/2-IMINOPROPANOATE DEAMINASE RIDA"/>
    <property type="match status" value="1"/>
</dbReference>
<accession>A0A5Q2QAF2</accession>
<dbReference type="Pfam" id="PF01042">
    <property type="entry name" value="Ribonuc_L-PSP"/>
    <property type="match status" value="1"/>
</dbReference>
<dbReference type="EMBL" id="CP045871">
    <property type="protein sequence ID" value="QGG79202.1"/>
    <property type="molecule type" value="Genomic_DNA"/>
</dbReference>
<dbReference type="FunFam" id="3.30.1330.40:FF:000001">
    <property type="entry name" value="L-PSP family endoribonuclease"/>
    <property type="match status" value="1"/>
</dbReference>
<evidence type="ECO:0000313" key="2">
    <source>
        <dbReference type="EMBL" id="QGG79202.1"/>
    </source>
</evidence>
<dbReference type="Proteomes" id="UP000388235">
    <property type="component" value="Chromosome"/>
</dbReference>
<dbReference type="CDD" id="cd00448">
    <property type="entry name" value="YjgF_YER057c_UK114_family"/>
    <property type="match status" value="1"/>
</dbReference>
<dbReference type="GO" id="GO:0019239">
    <property type="term" value="F:deaminase activity"/>
    <property type="evidence" value="ECO:0007669"/>
    <property type="project" value="TreeGrafter"/>
</dbReference>
<proteinExistence type="inferred from homology"/>
<dbReference type="InterPro" id="IPR006056">
    <property type="entry name" value="RidA"/>
</dbReference>
<dbReference type="NCBIfam" id="TIGR00004">
    <property type="entry name" value="Rid family detoxifying hydrolase"/>
    <property type="match status" value="1"/>
</dbReference>
<dbReference type="SUPFAM" id="SSF55298">
    <property type="entry name" value="YjgF-like"/>
    <property type="match status" value="1"/>
</dbReference>
<keyword evidence="3" id="KW-1185">Reference proteome</keyword>
<dbReference type="AlphaFoldDB" id="A0A5Q2QAF2"/>
<dbReference type="KEGG" id="llp:GH975_00950"/>
<dbReference type="OrthoDB" id="9803101at2"/>
<reference evidence="2 3" key="1">
    <citation type="submission" date="2019-11" db="EMBL/GenBank/DDBJ databases">
        <authorList>
            <person name="Khan S.A."/>
            <person name="Jeon C.O."/>
            <person name="Chun B.H."/>
        </authorList>
    </citation>
    <scope>NUCLEOTIDE SEQUENCE [LARGE SCALE GENOMIC DNA]</scope>
    <source>
        <strain evidence="2 3">IMCC 1097</strain>
    </source>
</reference>
<name>A0A5Q2QAF2_9GAMM</name>
<comment type="similarity">
    <text evidence="1">Belongs to the RutC family.</text>
</comment>
<dbReference type="PROSITE" id="PS01094">
    <property type="entry name" value="UPF0076"/>
    <property type="match status" value="1"/>
</dbReference>
<evidence type="ECO:0000256" key="1">
    <source>
        <dbReference type="ARBA" id="ARBA00010552"/>
    </source>
</evidence>
<dbReference type="InterPro" id="IPR006175">
    <property type="entry name" value="YjgF/YER057c/UK114"/>
</dbReference>
<dbReference type="Gene3D" id="3.30.1330.40">
    <property type="entry name" value="RutC-like"/>
    <property type="match status" value="1"/>
</dbReference>
<gene>
    <name evidence="2" type="ORF">GH975_00950</name>
</gene>
<dbReference type="RefSeq" id="WP_153712706.1">
    <property type="nucleotide sequence ID" value="NZ_CP045871.1"/>
</dbReference>
<evidence type="ECO:0000313" key="3">
    <source>
        <dbReference type="Proteomes" id="UP000388235"/>
    </source>
</evidence>
<sequence length="127" mass="13588">MSNRSVIHTDQAPAAVGTYSQAVKVGKTVYLSGQIPLVPATMELVEDFEGQVHQVFNNLSAVCEAAGGTLNDIAKLNIFMTDLSNFATVNEIMAQHFTQPYPARAAIEISALPKGASIEMDGVLELH</sequence>
<protein>
    <submittedName>
        <fullName evidence="2">RidA family protein</fullName>
    </submittedName>
</protein>
<dbReference type="PANTHER" id="PTHR11803:SF39">
    <property type="entry name" value="2-IMINOBUTANOATE_2-IMINOPROPANOATE DEAMINASE"/>
    <property type="match status" value="1"/>
</dbReference>